<proteinExistence type="predicted"/>
<evidence type="ECO:0000256" key="1">
    <source>
        <dbReference type="SAM" id="MobiDB-lite"/>
    </source>
</evidence>
<dbReference type="Proteomes" id="UP000438429">
    <property type="component" value="Unassembled WGS sequence"/>
</dbReference>
<dbReference type="AlphaFoldDB" id="A0A6A4SKL4"/>
<name>A0A6A4SKL4_SCOMX</name>
<evidence type="ECO:0000313" key="2">
    <source>
        <dbReference type="EMBL" id="KAF0033747.1"/>
    </source>
</evidence>
<dbReference type="EMBL" id="VEVO01000012">
    <property type="protein sequence ID" value="KAF0033747.1"/>
    <property type="molecule type" value="Genomic_DNA"/>
</dbReference>
<protein>
    <submittedName>
        <fullName evidence="2">Uncharacterized protein</fullName>
    </submittedName>
</protein>
<gene>
    <name evidence="2" type="ORF">F2P81_013813</name>
</gene>
<comment type="caution">
    <text evidence="2">The sequence shown here is derived from an EMBL/GenBank/DDBJ whole genome shotgun (WGS) entry which is preliminary data.</text>
</comment>
<accession>A0A6A4SKL4</accession>
<reference evidence="2 3" key="1">
    <citation type="submission" date="2019-06" db="EMBL/GenBank/DDBJ databases">
        <title>Draft genomes of female and male turbot (Scophthalmus maximus).</title>
        <authorList>
            <person name="Xu H."/>
            <person name="Xu X.-W."/>
            <person name="Shao C."/>
            <person name="Chen S."/>
        </authorList>
    </citation>
    <scope>NUCLEOTIDE SEQUENCE [LARGE SCALE GENOMIC DNA]</scope>
    <source>
        <strain evidence="2">Ysfricsl-2016a</strain>
        <tissue evidence="2">Blood</tissue>
    </source>
</reference>
<sequence>MDQINHIGRPCDSELRFRGTAQRFWTQRPSARIAGWLADAMLPLAFLGLTKQMAMARTAGGESAVNPKPPSIQRQVMREIRVDGNDRQWYSRIDKTSPPHKRLSCLLDGGKRNKRRRRLIEKEIKQEWTSDEHSVRGESSGT</sequence>
<feature type="region of interest" description="Disordered" evidence="1">
    <location>
        <begin position="90"/>
        <end position="109"/>
    </location>
</feature>
<evidence type="ECO:0000313" key="3">
    <source>
        <dbReference type="Proteomes" id="UP000438429"/>
    </source>
</evidence>
<organism evidence="2 3">
    <name type="scientific">Scophthalmus maximus</name>
    <name type="common">Turbot</name>
    <name type="synonym">Psetta maxima</name>
    <dbReference type="NCBI Taxonomy" id="52904"/>
    <lineage>
        <taxon>Eukaryota</taxon>
        <taxon>Metazoa</taxon>
        <taxon>Chordata</taxon>
        <taxon>Craniata</taxon>
        <taxon>Vertebrata</taxon>
        <taxon>Euteleostomi</taxon>
        <taxon>Actinopterygii</taxon>
        <taxon>Neopterygii</taxon>
        <taxon>Teleostei</taxon>
        <taxon>Neoteleostei</taxon>
        <taxon>Acanthomorphata</taxon>
        <taxon>Carangaria</taxon>
        <taxon>Pleuronectiformes</taxon>
        <taxon>Pleuronectoidei</taxon>
        <taxon>Scophthalmidae</taxon>
        <taxon>Scophthalmus</taxon>
    </lineage>
</organism>